<dbReference type="AlphaFoldDB" id="A0A9X1FZA6"/>
<dbReference type="Proteomes" id="UP001138661">
    <property type="component" value="Unassembled WGS sequence"/>
</dbReference>
<feature type="region of interest" description="Disordered" evidence="1">
    <location>
        <begin position="355"/>
        <end position="386"/>
    </location>
</feature>
<keyword evidence="3" id="KW-1185">Reference proteome</keyword>
<accession>A0A9X1FZA6</accession>
<evidence type="ECO:0000313" key="3">
    <source>
        <dbReference type="Proteomes" id="UP001138661"/>
    </source>
</evidence>
<feature type="region of interest" description="Disordered" evidence="1">
    <location>
        <begin position="273"/>
        <end position="343"/>
    </location>
</feature>
<proteinExistence type="predicted"/>
<feature type="compositionally biased region" description="Basic and acidic residues" evidence="1">
    <location>
        <begin position="313"/>
        <end position="322"/>
    </location>
</feature>
<sequence length="408" mass="43608">MTGPLASAAPSRLRKAAQAGAGRGAAVFLRRLRAQTVVLENWQRAARQHDWLHKDTRLRLGPPMGSGLHHWCSAPLAETAQEAAPRPLGKAPIKPATPVPPRRQPSFLKPSPSKATAVAPGAGADIKTLPAKVGGGRLRLWSKTEASFLEKPSGSQPSAIALARRPRPGRSPLPDAGIDWKEPLRSKAMQRLSAHGVPQDRPRGLSDVWERPVAGIAAPIALLRHLLSPPPRATGQNTASRPGTAAQFSALGTAPIQHPGDPMAHPREKVRRNPQFADTPPNERVGHPAPQPLQDSSAQRPAIPQLVDPAPPDTRDPLHRDTLAPPPHHTPVPLPPQPDLTPPVAAIIAPADRAALTRAQGAVEDEPPEPAPQTTRTMPHPPRFDRADLGDALAKILRDEARRHGIDV</sequence>
<dbReference type="RefSeq" id="WP_219506983.1">
    <property type="nucleotide sequence ID" value="NZ_JAHXDN010000008.1"/>
</dbReference>
<comment type="caution">
    <text evidence="2">The sequence shown here is derived from an EMBL/GenBank/DDBJ whole genome shotgun (WGS) entry which is preliminary data.</text>
</comment>
<protein>
    <submittedName>
        <fullName evidence="2">Uncharacterized protein</fullName>
    </submittedName>
</protein>
<dbReference type="EMBL" id="JAHXDN010000008">
    <property type="protein sequence ID" value="MBW4710436.1"/>
    <property type="molecule type" value="Genomic_DNA"/>
</dbReference>
<organism evidence="2 3">
    <name type="scientific">Roseobacter insulae</name>
    <dbReference type="NCBI Taxonomy" id="2859783"/>
    <lineage>
        <taxon>Bacteria</taxon>
        <taxon>Pseudomonadati</taxon>
        <taxon>Pseudomonadota</taxon>
        <taxon>Alphaproteobacteria</taxon>
        <taxon>Rhodobacterales</taxon>
        <taxon>Roseobacteraceae</taxon>
        <taxon>Roseobacter</taxon>
    </lineage>
</organism>
<evidence type="ECO:0000256" key="1">
    <source>
        <dbReference type="SAM" id="MobiDB-lite"/>
    </source>
</evidence>
<name>A0A9X1FZA6_9RHOB</name>
<feature type="region of interest" description="Disordered" evidence="1">
    <location>
        <begin position="86"/>
        <end position="121"/>
    </location>
</feature>
<evidence type="ECO:0000313" key="2">
    <source>
        <dbReference type="EMBL" id="MBW4710436.1"/>
    </source>
</evidence>
<feature type="region of interest" description="Disordered" evidence="1">
    <location>
        <begin position="149"/>
        <end position="179"/>
    </location>
</feature>
<gene>
    <name evidence="2" type="ORF">KX928_21815</name>
</gene>
<feature type="compositionally biased region" description="Pro residues" evidence="1">
    <location>
        <begin position="324"/>
        <end position="341"/>
    </location>
</feature>
<reference evidence="2" key="1">
    <citation type="submission" date="2021-07" db="EMBL/GenBank/DDBJ databases">
        <title>Roseobacter insulae sp. nov., isolated from a tidal flat.</title>
        <authorList>
            <person name="Park S."/>
            <person name="Yoon J.-H."/>
        </authorList>
    </citation>
    <scope>NUCLEOTIDE SEQUENCE</scope>
    <source>
        <strain evidence="2">YSTF-M11</strain>
    </source>
</reference>